<dbReference type="PANTHER" id="PTHR44054">
    <property type="entry name" value="SYNAPTIC VESICLE MEMBRANE PROTEIN VAT-1 HOMOLOG-LIKE"/>
    <property type="match status" value="1"/>
</dbReference>
<feature type="compositionally biased region" description="Acidic residues" evidence="3">
    <location>
        <begin position="13"/>
        <end position="23"/>
    </location>
</feature>
<feature type="compositionally biased region" description="Polar residues" evidence="3">
    <location>
        <begin position="392"/>
        <end position="402"/>
    </location>
</feature>
<evidence type="ECO:0000259" key="4">
    <source>
        <dbReference type="SMART" id="SM00829"/>
    </source>
</evidence>
<dbReference type="SMART" id="SM00829">
    <property type="entry name" value="PKS_ER"/>
    <property type="match status" value="1"/>
</dbReference>
<sequence length="419" mass="46204">MADAGAGDKTEEVEVEQQNEEEQTASPKEMRAVILSGFGGLKAVKIMKKPLPTVGKGEVLIRVKACGMNFMDVMVRQGLIDSPPKTPFILGFECAGEVEGVGEGVTDIKVGDRVAALTEYKAWAELTAVPAKYVYPLPEGMNFLDAASMLMNYVVAYILVFDVGNIRSNQSVLVHSAGGGVGQAISQLCKSIQEVTLLGIASKHKHDSIKDSFTRLLDHDVDYVQEVKKLFPDGVDVVLDCLYGDDAKKGYNLLKPLGRYILYGTSSFVTGETKSFFSFAKSWWQVEKVNPMKLFDENHSISGFQLRRLLYQQGAHEYVRGVVIKIFKMWEDGHIKPVIDSTWAFEDVPEAMQKLHDRKNIGKITLDPSMEPKPKLQTKGNKEKDKENKNEQSAGEGTSQEATDAKTEEDDSAAPPSAN</sequence>
<gene>
    <name evidence="6" type="primary">LOC106459547</name>
</gene>
<dbReference type="InterPro" id="IPR011032">
    <property type="entry name" value="GroES-like_sf"/>
</dbReference>
<feature type="region of interest" description="Disordered" evidence="3">
    <location>
        <begin position="359"/>
        <end position="419"/>
    </location>
</feature>
<keyword evidence="2" id="KW-0560">Oxidoreductase</keyword>
<proteinExistence type="inferred from homology"/>
<evidence type="ECO:0000256" key="2">
    <source>
        <dbReference type="ARBA" id="ARBA00023002"/>
    </source>
</evidence>
<feature type="compositionally biased region" description="Basic and acidic residues" evidence="3">
    <location>
        <begin position="1"/>
        <end position="12"/>
    </location>
</feature>
<dbReference type="InterPro" id="IPR020843">
    <property type="entry name" value="ER"/>
</dbReference>
<dbReference type="Gene3D" id="3.90.180.10">
    <property type="entry name" value="Medium-chain alcohol dehydrogenases, catalytic domain"/>
    <property type="match status" value="1"/>
</dbReference>
<dbReference type="PANTHER" id="PTHR44054:SF2">
    <property type="entry name" value="SYNAPTIC VESICLE MEMBRANE PROTEIN VAT-1 HOMOLOG-LIKE"/>
    <property type="match status" value="1"/>
</dbReference>
<dbReference type="InterPro" id="IPR013154">
    <property type="entry name" value="ADH-like_N"/>
</dbReference>
<dbReference type="InterPro" id="IPR052100">
    <property type="entry name" value="SV-ATPase_mito-regulator"/>
</dbReference>
<evidence type="ECO:0000313" key="5">
    <source>
        <dbReference type="Proteomes" id="UP000694941"/>
    </source>
</evidence>
<evidence type="ECO:0000256" key="1">
    <source>
        <dbReference type="ARBA" id="ARBA00010371"/>
    </source>
</evidence>
<accession>A0ABM1B4G9</accession>
<evidence type="ECO:0000313" key="6">
    <source>
        <dbReference type="RefSeq" id="XP_013774631.1"/>
    </source>
</evidence>
<dbReference type="Proteomes" id="UP000694941">
    <property type="component" value="Unplaced"/>
</dbReference>
<dbReference type="SUPFAM" id="SSF50129">
    <property type="entry name" value="GroES-like"/>
    <property type="match status" value="1"/>
</dbReference>
<dbReference type="GeneID" id="106459547"/>
<name>A0ABM1B4G9_LIMPO</name>
<comment type="similarity">
    <text evidence="1">Belongs to the zinc-containing alcohol dehydrogenase family. Quinone oxidoreductase subfamily.</text>
</comment>
<protein>
    <submittedName>
        <fullName evidence="6">Synaptic vesicle membrane protein VAT-1 homolog-like</fullName>
    </submittedName>
</protein>
<dbReference type="CDD" id="cd08275">
    <property type="entry name" value="MDR3"/>
    <property type="match status" value="1"/>
</dbReference>
<feature type="region of interest" description="Disordered" evidence="3">
    <location>
        <begin position="1"/>
        <end position="29"/>
    </location>
</feature>
<feature type="domain" description="Enoyl reductase (ER)" evidence="4">
    <location>
        <begin position="39"/>
        <end position="366"/>
    </location>
</feature>
<dbReference type="Gene3D" id="3.40.50.720">
    <property type="entry name" value="NAD(P)-binding Rossmann-like Domain"/>
    <property type="match status" value="1"/>
</dbReference>
<feature type="compositionally biased region" description="Basic and acidic residues" evidence="3">
    <location>
        <begin position="370"/>
        <end position="390"/>
    </location>
</feature>
<organism evidence="5 6">
    <name type="scientific">Limulus polyphemus</name>
    <name type="common">Atlantic horseshoe crab</name>
    <dbReference type="NCBI Taxonomy" id="6850"/>
    <lineage>
        <taxon>Eukaryota</taxon>
        <taxon>Metazoa</taxon>
        <taxon>Ecdysozoa</taxon>
        <taxon>Arthropoda</taxon>
        <taxon>Chelicerata</taxon>
        <taxon>Merostomata</taxon>
        <taxon>Xiphosura</taxon>
        <taxon>Limulidae</taxon>
        <taxon>Limulus</taxon>
    </lineage>
</organism>
<reference evidence="6" key="1">
    <citation type="submission" date="2025-08" db="UniProtKB">
        <authorList>
            <consortium name="RefSeq"/>
        </authorList>
    </citation>
    <scope>IDENTIFICATION</scope>
    <source>
        <tissue evidence="6">Muscle</tissue>
    </source>
</reference>
<evidence type="ECO:0000256" key="3">
    <source>
        <dbReference type="SAM" id="MobiDB-lite"/>
    </source>
</evidence>
<dbReference type="SUPFAM" id="SSF51735">
    <property type="entry name" value="NAD(P)-binding Rossmann-fold domains"/>
    <property type="match status" value="1"/>
</dbReference>
<dbReference type="RefSeq" id="XP_013774631.1">
    <property type="nucleotide sequence ID" value="XM_013919177.2"/>
</dbReference>
<dbReference type="InterPro" id="IPR002364">
    <property type="entry name" value="Quin_OxRdtase/zeta-crystal_CS"/>
</dbReference>
<keyword evidence="5" id="KW-1185">Reference proteome</keyword>
<dbReference type="PROSITE" id="PS01162">
    <property type="entry name" value="QOR_ZETA_CRYSTAL"/>
    <property type="match status" value="1"/>
</dbReference>
<dbReference type="Pfam" id="PF13602">
    <property type="entry name" value="ADH_zinc_N_2"/>
    <property type="match status" value="1"/>
</dbReference>
<dbReference type="Pfam" id="PF08240">
    <property type="entry name" value="ADH_N"/>
    <property type="match status" value="1"/>
</dbReference>
<dbReference type="InterPro" id="IPR036291">
    <property type="entry name" value="NAD(P)-bd_dom_sf"/>
</dbReference>